<dbReference type="SUPFAM" id="SSF54909">
    <property type="entry name" value="Dimeric alpha+beta barrel"/>
    <property type="match status" value="1"/>
</dbReference>
<accession>A0A2K1QIF1</accession>
<comment type="caution">
    <text evidence="1">The sequence shown here is derived from an EMBL/GenBank/DDBJ whole genome shotgun (WGS) entry which is preliminary data.</text>
</comment>
<dbReference type="Proteomes" id="UP000243797">
    <property type="component" value="Unassembled WGS sequence"/>
</dbReference>
<organism evidence="1 2">
    <name type="scientific">Sphaceloma murrayae</name>
    <dbReference type="NCBI Taxonomy" id="2082308"/>
    <lineage>
        <taxon>Eukaryota</taxon>
        <taxon>Fungi</taxon>
        <taxon>Dikarya</taxon>
        <taxon>Ascomycota</taxon>
        <taxon>Pezizomycotina</taxon>
        <taxon>Dothideomycetes</taxon>
        <taxon>Dothideomycetidae</taxon>
        <taxon>Myriangiales</taxon>
        <taxon>Elsinoaceae</taxon>
        <taxon>Sphaceloma</taxon>
    </lineage>
</organism>
<protein>
    <recommendedName>
        <fullName evidence="3">L-rhamnose mutarotase</fullName>
    </recommendedName>
</protein>
<dbReference type="OrthoDB" id="9981546at2759"/>
<evidence type="ECO:0000313" key="2">
    <source>
        <dbReference type="Proteomes" id="UP000243797"/>
    </source>
</evidence>
<dbReference type="EMBL" id="NKHZ01000082">
    <property type="protein sequence ID" value="PNS14731.1"/>
    <property type="molecule type" value="Genomic_DNA"/>
</dbReference>
<dbReference type="Pfam" id="PF05336">
    <property type="entry name" value="rhaM"/>
    <property type="match status" value="1"/>
</dbReference>
<dbReference type="InParanoid" id="A0A2K1QIF1"/>
<dbReference type="GO" id="GO:0016857">
    <property type="term" value="F:racemase and epimerase activity, acting on carbohydrates and derivatives"/>
    <property type="evidence" value="ECO:0007669"/>
    <property type="project" value="InterPro"/>
</dbReference>
<proteinExistence type="predicted"/>
<dbReference type="PANTHER" id="PTHR34389:SF2">
    <property type="entry name" value="L-RHAMNOSE MUTAROTASE"/>
    <property type="match status" value="1"/>
</dbReference>
<gene>
    <name evidence="1" type="ORF">CAC42_1753</name>
</gene>
<evidence type="ECO:0000313" key="1">
    <source>
        <dbReference type="EMBL" id="PNS14731.1"/>
    </source>
</evidence>
<keyword evidence="2" id="KW-1185">Reference proteome</keyword>
<sequence>MSQSPRRVCQIVRLKKETFDEYKRIHDEIWPEVLEAIKTVNIGDYSIFLDDRDYTLIGVFKYFGNDFDGDMAKFRENAAMQKWWKITDGMQDTLVKDSTGSTDEKGWWANLPEIFRLE</sequence>
<evidence type="ECO:0008006" key="3">
    <source>
        <dbReference type="Google" id="ProtNLM"/>
    </source>
</evidence>
<dbReference type="STRING" id="2082308.A0A2K1QIF1"/>
<dbReference type="AlphaFoldDB" id="A0A2K1QIF1"/>
<reference evidence="1 2" key="1">
    <citation type="submission" date="2017-06" db="EMBL/GenBank/DDBJ databases">
        <title>Draft genome sequence of a variant of Elsinoe murrayae.</title>
        <authorList>
            <person name="Cheng Q."/>
        </authorList>
    </citation>
    <scope>NUCLEOTIDE SEQUENCE [LARGE SCALE GENOMIC DNA]</scope>
    <source>
        <strain evidence="1 2">CQ-2017a</strain>
    </source>
</reference>
<dbReference type="InterPro" id="IPR011008">
    <property type="entry name" value="Dimeric_a/b-barrel"/>
</dbReference>
<dbReference type="InterPro" id="IPR008000">
    <property type="entry name" value="Rham/fucose_mutarotase"/>
</dbReference>
<dbReference type="PANTHER" id="PTHR34389">
    <property type="entry name" value="L-RHAMNOSE MUTAROTASE"/>
    <property type="match status" value="1"/>
</dbReference>
<name>A0A2K1QIF1_9PEZI</name>
<dbReference type="Gene3D" id="3.30.70.100">
    <property type="match status" value="1"/>
</dbReference>